<dbReference type="AlphaFoldDB" id="A0A6M3K292"/>
<dbReference type="InterPro" id="IPR015235">
    <property type="entry name" value="DUF1937"/>
</dbReference>
<evidence type="ECO:0000259" key="1">
    <source>
        <dbReference type="Pfam" id="PF09152"/>
    </source>
</evidence>
<dbReference type="SUPFAM" id="SSF52309">
    <property type="entry name" value="N-(deoxy)ribosyltransferase-like"/>
    <property type="match status" value="1"/>
</dbReference>
<protein>
    <recommendedName>
        <fullName evidence="1">DUF1937 domain-containing protein</fullName>
    </recommendedName>
</protein>
<evidence type="ECO:0000313" key="2">
    <source>
        <dbReference type="EMBL" id="QJA76289.1"/>
    </source>
</evidence>
<dbReference type="Gene3D" id="3.40.50.10400">
    <property type="entry name" value="Hypothetical protein PA1492"/>
    <property type="match status" value="1"/>
</dbReference>
<feature type="domain" description="DUF1937" evidence="1">
    <location>
        <begin position="2"/>
        <end position="106"/>
    </location>
</feature>
<sequence>MKIYLAAPYSHHDFAIREWRVDQTNRKAAELMIAGYQVFSPLSHSHPISKYCTVDPCDQKFWLRQDLWILDICDEVHVLCLPGWKESKGIRIEIEHAVTNKIKVIYHDNSNRQAKINYSPDGIA</sequence>
<organism evidence="2">
    <name type="scientific">viral metagenome</name>
    <dbReference type="NCBI Taxonomy" id="1070528"/>
    <lineage>
        <taxon>unclassified sequences</taxon>
        <taxon>metagenomes</taxon>
        <taxon>organismal metagenomes</taxon>
    </lineage>
</organism>
<dbReference type="EMBL" id="MT142216">
    <property type="protein sequence ID" value="QJA76289.1"/>
    <property type="molecule type" value="Genomic_DNA"/>
</dbReference>
<name>A0A6M3K292_9ZZZZ</name>
<accession>A0A6M3K292</accession>
<proteinExistence type="predicted"/>
<gene>
    <name evidence="2" type="ORF">MM415A01534_0004</name>
</gene>
<dbReference type="Pfam" id="PF09152">
    <property type="entry name" value="DUF1937"/>
    <property type="match status" value="1"/>
</dbReference>
<reference evidence="2" key="1">
    <citation type="submission" date="2020-03" db="EMBL/GenBank/DDBJ databases">
        <title>The deep terrestrial virosphere.</title>
        <authorList>
            <person name="Holmfeldt K."/>
            <person name="Nilsson E."/>
            <person name="Simone D."/>
            <person name="Lopez-Fernandez M."/>
            <person name="Wu X."/>
            <person name="de Brujin I."/>
            <person name="Lundin D."/>
            <person name="Andersson A."/>
            <person name="Bertilsson S."/>
            <person name="Dopson M."/>
        </authorList>
    </citation>
    <scope>NUCLEOTIDE SEQUENCE</scope>
    <source>
        <strain evidence="2">MM415A01534</strain>
    </source>
</reference>